<dbReference type="SUPFAM" id="SSF100950">
    <property type="entry name" value="NagB/RpiA/CoA transferase-like"/>
    <property type="match status" value="1"/>
</dbReference>
<evidence type="ECO:0000256" key="1">
    <source>
        <dbReference type="ARBA" id="ARBA00004959"/>
    </source>
</evidence>
<evidence type="ECO:0000313" key="3">
    <source>
        <dbReference type="EMBL" id="BAT78881.1"/>
    </source>
</evidence>
<proteinExistence type="predicted"/>
<dbReference type="EMBL" id="AP015035">
    <property type="protein sequence ID" value="BAT78881.1"/>
    <property type="molecule type" value="Genomic_DNA"/>
</dbReference>
<dbReference type="OrthoDB" id="432544at2759"/>
<dbReference type="Pfam" id="PF01182">
    <property type="entry name" value="Glucosamine_iso"/>
    <property type="match status" value="1"/>
</dbReference>
<organism evidence="3 4">
    <name type="scientific">Vigna angularis var. angularis</name>
    <dbReference type="NCBI Taxonomy" id="157739"/>
    <lineage>
        <taxon>Eukaryota</taxon>
        <taxon>Viridiplantae</taxon>
        <taxon>Streptophyta</taxon>
        <taxon>Embryophyta</taxon>
        <taxon>Tracheophyta</taxon>
        <taxon>Spermatophyta</taxon>
        <taxon>Magnoliopsida</taxon>
        <taxon>eudicotyledons</taxon>
        <taxon>Gunneridae</taxon>
        <taxon>Pentapetalae</taxon>
        <taxon>rosids</taxon>
        <taxon>fabids</taxon>
        <taxon>Fabales</taxon>
        <taxon>Fabaceae</taxon>
        <taxon>Papilionoideae</taxon>
        <taxon>50 kb inversion clade</taxon>
        <taxon>NPAAA clade</taxon>
        <taxon>indigoferoid/millettioid clade</taxon>
        <taxon>Phaseoleae</taxon>
        <taxon>Vigna</taxon>
    </lineage>
</organism>
<dbReference type="InterPro" id="IPR006148">
    <property type="entry name" value="Glc/Gal-6P_isomerase"/>
</dbReference>
<gene>
    <name evidence="3" type="primary">Vigan.02G163600</name>
    <name evidence="3" type="ORF">VIGAN_02163600</name>
</gene>
<dbReference type="PANTHER" id="PTHR11054:SF22">
    <property type="entry name" value="6-PHOSPHOGLUCONOLACTONASE 3, CHLOROPLASTIC"/>
    <property type="match status" value="1"/>
</dbReference>
<feature type="domain" description="Glucosamine/galactosamine-6-phosphate isomerase" evidence="2">
    <location>
        <begin position="14"/>
        <end position="73"/>
    </location>
</feature>
<dbReference type="GO" id="GO:0005975">
    <property type="term" value="P:carbohydrate metabolic process"/>
    <property type="evidence" value="ECO:0007669"/>
    <property type="project" value="InterPro"/>
</dbReference>
<dbReference type="GO" id="GO:0006098">
    <property type="term" value="P:pentose-phosphate shunt"/>
    <property type="evidence" value="ECO:0007669"/>
    <property type="project" value="UniProtKB-UniPathway"/>
</dbReference>
<dbReference type="Proteomes" id="UP000291084">
    <property type="component" value="Chromosome 2"/>
</dbReference>
<protein>
    <recommendedName>
        <fullName evidence="2">Glucosamine/galactosamine-6-phosphate isomerase domain-containing protein</fullName>
    </recommendedName>
</protein>
<keyword evidence="4" id="KW-1185">Reference proteome</keyword>
<reference evidence="3 4" key="1">
    <citation type="journal article" date="2015" name="Sci. Rep.">
        <title>The power of single molecule real-time sequencing technology in the de novo assembly of a eukaryotic genome.</title>
        <authorList>
            <person name="Sakai H."/>
            <person name="Naito K."/>
            <person name="Ogiso-Tanaka E."/>
            <person name="Takahashi Y."/>
            <person name="Iseki K."/>
            <person name="Muto C."/>
            <person name="Satou K."/>
            <person name="Teruya K."/>
            <person name="Shiroma A."/>
            <person name="Shimoji M."/>
            <person name="Hirano T."/>
            <person name="Itoh T."/>
            <person name="Kaga A."/>
            <person name="Tomooka N."/>
        </authorList>
    </citation>
    <scope>NUCLEOTIDE SEQUENCE [LARGE SCALE GENOMIC DNA]</scope>
    <source>
        <strain evidence="4">cv. Shumari</strain>
    </source>
</reference>
<dbReference type="Gene3D" id="3.40.50.1360">
    <property type="match status" value="1"/>
</dbReference>
<dbReference type="InterPro" id="IPR037171">
    <property type="entry name" value="NagB/RpiA_transferase-like"/>
</dbReference>
<accession>A0A0S3REG2</accession>
<name>A0A0S3REG2_PHAAN</name>
<comment type="pathway">
    <text evidence="1">Carbohydrate degradation; pentose phosphate pathway.</text>
</comment>
<dbReference type="AlphaFoldDB" id="A0A0S3REG2"/>
<dbReference type="UniPathway" id="UPA00115"/>
<evidence type="ECO:0000313" key="4">
    <source>
        <dbReference type="Proteomes" id="UP000291084"/>
    </source>
</evidence>
<dbReference type="PANTHER" id="PTHR11054">
    <property type="entry name" value="6-PHOSPHOGLUCONOLACTONASE"/>
    <property type="match status" value="1"/>
</dbReference>
<dbReference type="InterPro" id="IPR039104">
    <property type="entry name" value="6PGL"/>
</dbReference>
<evidence type="ECO:0000259" key="2">
    <source>
        <dbReference type="Pfam" id="PF01182"/>
    </source>
</evidence>
<sequence length="98" mass="11222">MTETNSVAVEVFEKEDIADSLAKYVADLSNKFNLERRTFTFCLSGGSLIKKLLEPLYVDSLEWSKWQVFWMDDSNYYLALDGLLSKIYCTAATCVVEE</sequence>